<dbReference type="SUPFAM" id="SSF103473">
    <property type="entry name" value="MFS general substrate transporter"/>
    <property type="match status" value="1"/>
</dbReference>
<dbReference type="InterPro" id="IPR036259">
    <property type="entry name" value="MFS_trans_sf"/>
</dbReference>
<evidence type="ECO:0000313" key="3">
    <source>
        <dbReference type="Proteomes" id="UP000241848"/>
    </source>
</evidence>
<protein>
    <submittedName>
        <fullName evidence="2">Uncharacterized protein</fullName>
    </submittedName>
</protein>
<evidence type="ECO:0000313" key="2">
    <source>
        <dbReference type="EMBL" id="PSR21312.1"/>
    </source>
</evidence>
<dbReference type="AlphaFoldDB" id="A0A2T2WGE5"/>
<comment type="caution">
    <text evidence="2">The sequence shown here is derived from an EMBL/GenBank/DDBJ whole genome shotgun (WGS) entry which is preliminary data.</text>
</comment>
<proteinExistence type="predicted"/>
<feature type="transmembrane region" description="Helical" evidence="1">
    <location>
        <begin position="46"/>
        <end position="64"/>
    </location>
</feature>
<keyword evidence="1" id="KW-1133">Transmembrane helix</keyword>
<evidence type="ECO:0000256" key="1">
    <source>
        <dbReference type="SAM" id="Phobius"/>
    </source>
</evidence>
<reference evidence="2 3" key="1">
    <citation type="journal article" date="2014" name="BMC Genomics">
        <title>Comparison of environmental and isolate Sulfobacillus genomes reveals diverse carbon, sulfur, nitrogen, and hydrogen metabolisms.</title>
        <authorList>
            <person name="Justice N.B."/>
            <person name="Norman A."/>
            <person name="Brown C.T."/>
            <person name="Singh A."/>
            <person name="Thomas B.C."/>
            <person name="Banfield J.F."/>
        </authorList>
    </citation>
    <scope>NUCLEOTIDE SEQUENCE [LARGE SCALE GENOMIC DNA]</scope>
    <source>
        <strain evidence="2">AMDSBA3</strain>
    </source>
</reference>
<organism evidence="2 3">
    <name type="scientific">Sulfobacillus acidophilus</name>
    <dbReference type="NCBI Taxonomy" id="53633"/>
    <lineage>
        <taxon>Bacteria</taxon>
        <taxon>Bacillati</taxon>
        <taxon>Bacillota</taxon>
        <taxon>Clostridia</taxon>
        <taxon>Eubacteriales</taxon>
        <taxon>Clostridiales Family XVII. Incertae Sedis</taxon>
        <taxon>Sulfobacillus</taxon>
    </lineage>
</organism>
<dbReference type="Gene3D" id="1.20.1250.20">
    <property type="entry name" value="MFS general substrate transporter like domains"/>
    <property type="match status" value="1"/>
</dbReference>
<dbReference type="EMBL" id="PXYV01000037">
    <property type="protein sequence ID" value="PSR21312.1"/>
    <property type="molecule type" value="Genomic_DNA"/>
</dbReference>
<dbReference type="Proteomes" id="UP000241848">
    <property type="component" value="Unassembled WGS sequence"/>
</dbReference>
<accession>A0A2T2WGE5</accession>
<keyword evidence="1" id="KW-0472">Membrane</keyword>
<keyword evidence="1" id="KW-0812">Transmembrane</keyword>
<name>A0A2T2WGE5_9FIRM</name>
<gene>
    <name evidence="2" type="ORF">C7B45_11405</name>
</gene>
<sequence length="83" mass="8860">MSRHRTSLTQDNRRGLALSINSLSMRLGSAAGPTVGGYLLQEGVGFVPFVAAAVLHLGSTILYGRFFREFDASGTNSPPSQTF</sequence>